<keyword evidence="1" id="KW-0812">Transmembrane</keyword>
<gene>
    <name evidence="3" type="ORF">ACFSUF_06290</name>
</gene>
<sequence length="201" mass="22913">MNCEEIQDLLGTYWDLPEEDPQRELVNRHLQTCRSCSEEFEIWRESEDLIQVSALIAERPSAENRIVQSVMDRIYAEESWKLPAHNRIYNTTYKWRRNVSAVLALCLAFFCVSFVYSLVSESHSQKVQTALDSSDLLPSGALTENGLQVSASVFQELPVASISDPIVLKVDMSYPDYLVAVSLLGFISLLLLLNWFSRTKT</sequence>
<reference evidence="4" key="1">
    <citation type="journal article" date="2019" name="Int. J. Syst. Evol. Microbiol.">
        <title>The Global Catalogue of Microorganisms (GCM) 10K type strain sequencing project: providing services to taxonomists for standard genome sequencing and annotation.</title>
        <authorList>
            <consortium name="The Broad Institute Genomics Platform"/>
            <consortium name="The Broad Institute Genome Sequencing Center for Infectious Disease"/>
            <person name="Wu L."/>
            <person name="Ma J."/>
        </authorList>
    </citation>
    <scope>NUCLEOTIDE SEQUENCE [LARGE SCALE GENOMIC DNA]</scope>
    <source>
        <strain evidence="4">KCTC 3950</strain>
    </source>
</reference>
<keyword evidence="4" id="KW-1185">Reference proteome</keyword>
<evidence type="ECO:0000313" key="4">
    <source>
        <dbReference type="Proteomes" id="UP001597541"/>
    </source>
</evidence>
<feature type="transmembrane region" description="Helical" evidence="1">
    <location>
        <begin position="99"/>
        <end position="119"/>
    </location>
</feature>
<name>A0ABW5PC41_9BACL</name>
<protein>
    <submittedName>
        <fullName evidence="3">Anti-sigma factor family protein</fullName>
    </submittedName>
</protein>
<dbReference type="EMBL" id="JBHUME010000005">
    <property type="protein sequence ID" value="MFD2612034.1"/>
    <property type="molecule type" value="Genomic_DNA"/>
</dbReference>
<feature type="transmembrane region" description="Helical" evidence="1">
    <location>
        <begin position="177"/>
        <end position="196"/>
    </location>
</feature>
<proteinExistence type="predicted"/>
<evidence type="ECO:0000256" key="1">
    <source>
        <dbReference type="SAM" id="Phobius"/>
    </source>
</evidence>
<evidence type="ECO:0000259" key="2">
    <source>
        <dbReference type="Pfam" id="PF13490"/>
    </source>
</evidence>
<dbReference type="RefSeq" id="WP_377601216.1">
    <property type="nucleotide sequence ID" value="NZ_JBHUME010000005.1"/>
</dbReference>
<accession>A0ABW5PC41</accession>
<evidence type="ECO:0000313" key="3">
    <source>
        <dbReference type="EMBL" id="MFD2612034.1"/>
    </source>
</evidence>
<dbReference type="Pfam" id="PF13490">
    <property type="entry name" value="zf-HC2"/>
    <property type="match status" value="1"/>
</dbReference>
<keyword evidence="1" id="KW-1133">Transmembrane helix</keyword>
<feature type="domain" description="Putative zinc-finger" evidence="2">
    <location>
        <begin position="3"/>
        <end position="36"/>
    </location>
</feature>
<dbReference type="InterPro" id="IPR027383">
    <property type="entry name" value="Znf_put"/>
</dbReference>
<comment type="caution">
    <text evidence="3">The sequence shown here is derived from an EMBL/GenBank/DDBJ whole genome shotgun (WGS) entry which is preliminary data.</text>
</comment>
<dbReference type="Proteomes" id="UP001597541">
    <property type="component" value="Unassembled WGS sequence"/>
</dbReference>
<organism evidence="3 4">
    <name type="scientific">Paenibacillus gansuensis</name>
    <dbReference type="NCBI Taxonomy" id="306542"/>
    <lineage>
        <taxon>Bacteria</taxon>
        <taxon>Bacillati</taxon>
        <taxon>Bacillota</taxon>
        <taxon>Bacilli</taxon>
        <taxon>Bacillales</taxon>
        <taxon>Paenibacillaceae</taxon>
        <taxon>Paenibacillus</taxon>
    </lineage>
</organism>
<keyword evidence="1" id="KW-0472">Membrane</keyword>